<dbReference type="OrthoDB" id="3806873at2"/>
<dbReference type="KEGG" id="smag:AN936_14135"/>
<name>A0A0N9UCP7_SPHMC</name>
<dbReference type="InterPro" id="IPR011009">
    <property type="entry name" value="Kinase-like_dom_sf"/>
</dbReference>
<dbReference type="Gene3D" id="3.90.1200.10">
    <property type="match status" value="1"/>
</dbReference>
<dbReference type="SMART" id="SM00587">
    <property type="entry name" value="CHK"/>
    <property type="match status" value="1"/>
</dbReference>
<dbReference type="PANTHER" id="PTHR11012:SF30">
    <property type="entry name" value="PROTEIN KINASE-LIKE DOMAIN-CONTAINING"/>
    <property type="match status" value="1"/>
</dbReference>
<dbReference type="PANTHER" id="PTHR11012">
    <property type="entry name" value="PROTEIN KINASE-LIKE DOMAIN-CONTAINING"/>
    <property type="match status" value="1"/>
</dbReference>
<dbReference type="InterPro" id="IPR002575">
    <property type="entry name" value="Aminoglycoside_PTrfase"/>
</dbReference>
<organism evidence="2 3">
    <name type="scientific">Sphingopyxis macrogoltabida</name>
    <name type="common">Sphingomonas macrogoltabidus</name>
    <dbReference type="NCBI Taxonomy" id="33050"/>
    <lineage>
        <taxon>Bacteria</taxon>
        <taxon>Pseudomonadati</taxon>
        <taxon>Pseudomonadota</taxon>
        <taxon>Alphaproteobacteria</taxon>
        <taxon>Sphingomonadales</taxon>
        <taxon>Sphingomonadaceae</taxon>
        <taxon>Sphingopyxis</taxon>
    </lineage>
</organism>
<evidence type="ECO:0000313" key="3">
    <source>
        <dbReference type="Proteomes" id="UP000058074"/>
    </source>
</evidence>
<dbReference type="PATRIC" id="fig|33050.5.peg.2924"/>
<dbReference type="SUPFAM" id="SSF56112">
    <property type="entry name" value="Protein kinase-like (PK-like)"/>
    <property type="match status" value="1"/>
</dbReference>
<feature type="domain" description="CHK kinase-like" evidence="1">
    <location>
        <begin position="134"/>
        <end position="308"/>
    </location>
</feature>
<evidence type="ECO:0000313" key="2">
    <source>
        <dbReference type="EMBL" id="ALH81461.1"/>
    </source>
</evidence>
<dbReference type="Proteomes" id="UP000058074">
    <property type="component" value="Chromosome"/>
</dbReference>
<protein>
    <recommendedName>
        <fullName evidence="1">CHK kinase-like domain-containing protein</fullName>
    </recommendedName>
</protein>
<dbReference type="Pfam" id="PF01636">
    <property type="entry name" value="APH"/>
    <property type="match status" value="1"/>
</dbReference>
<reference evidence="2 3" key="1">
    <citation type="journal article" date="2015" name="Genome Announc.">
        <title>Complete Genome Sequence of Polypropylene Glycol- and Polyethylene Glycol-Degrading Sphingopyxis macrogoltabida Strain EY-1.</title>
        <authorList>
            <person name="Ohtsubo Y."/>
            <person name="Nagata Y."/>
            <person name="Numata M."/>
            <person name="Tsuchikane K."/>
            <person name="Hosoyama A."/>
            <person name="Yamazoe A."/>
            <person name="Tsuda M."/>
            <person name="Fujita N."/>
            <person name="Kawai F."/>
        </authorList>
    </citation>
    <scope>NUCLEOTIDE SEQUENCE [LARGE SCALE GENOMIC DNA]</scope>
    <source>
        <strain evidence="2 3">EY-1</strain>
    </source>
</reference>
<accession>A0A0N9UCP7</accession>
<gene>
    <name evidence="2" type="ORF">AN936_14135</name>
</gene>
<proteinExistence type="predicted"/>
<evidence type="ECO:0000259" key="1">
    <source>
        <dbReference type="SMART" id="SM00587"/>
    </source>
</evidence>
<sequence>MVRKGCGKELPVGDHDAPRLLDRHDDIDPEWLTRVLRAAGHRDANVISFEARPIGAGNVSETLCVDLAFAAPTSAPASVVCKFRSSDETSHAHGIGSGSYLRELESYRLLKGRDDVCRIPAVLWVDGHAENINLVMEDLSSTARAGNQIDGCELDDARSVVAELAKLHRSFYPMERGEAPGWGMTMAGTADYWSAAVDRGLAVIRRDAADRLSGPEMDTVAAAAASARGWYRLPMDRGTLTHGDPRVDNILFGPSGAVLIDWQITGWRNPMHDVGYFLSGSVKVESRRLSEHELLRLYADIFGSGYERKLIERDYRLQLLSGLMTTVAAYGLLASSPEVDRLLITLLRRNAAAAADWDSVGAFSP</sequence>
<dbReference type="InterPro" id="IPR015897">
    <property type="entry name" value="CHK_kinase-like"/>
</dbReference>
<dbReference type="EMBL" id="CP012700">
    <property type="protein sequence ID" value="ALH81461.1"/>
    <property type="molecule type" value="Genomic_DNA"/>
</dbReference>
<dbReference type="AlphaFoldDB" id="A0A0N9UCP7"/>